<protein>
    <submittedName>
        <fullName evidence="3">Uncharacterized protein</fullName>
    </submittedName>
</protein>
<evidence type="ECO:0000313" key="4">
    <source>
        <dbReference type="Proteomes" id="UP000828390"/>
    </source>
</evidence>
<proteinExistence type="predicted"/>
<dbReference type="OrthoDB" id="6137358at2759"/>
<sequence>MAFSLGYTSLCDKNIQRIYTIRSLKPPARRKPREYKPEFIEDIDRRRRDKMRNKPFMEFVAKHGVDLPKAPAFRVVASEEVDHIVDRLTMKPSKRFPHFQYNKRDGGYNDWRTAHEEKIRRLRETLHMFGGGKETQPEEIEEEPKVTKTKKEKKRKKTYKEHVDDEIDTKKNGHLPGIN</sequence>
<evidence type="ECO:0000256" key="1">
    <source>
        <dbReference type="SAM" id="MobiDB-lite"/>
    </source>
</evidence>
<evidence type="ECO:0000313" key="3">
    <source>
        <dbReference type="EMBL" id="KAH3874160.1"/>
    </source>
</evidence>
<comment type="caution">
    <text evidence="3">The sequence shown here is derived from an EMBL/GenBank/DDBJ whole genome shotgun (WGS) entry which is preliminary data.</text>
</comment>
<reference evidence="3" key="2">
    <citation type="submission" date="2020-11" db="EMBL/GenBank/DDBJ databases">
        <authorList>
            <person name="McCartney M.A."/>
            <person name="Auch B."/>
            <person name="Kono T."/>
            <person name="Mallez S."/>
            <person name="Becker A."/>
            <person name="Gohl D.M."/>
            <person name="Silverstein K.A.T."/>
            <person name="Koren S."/>
            <person name="Bechman K.B."/>
            <person name="Herman A."/>
            <person name="Abrahante J.E."/>
            <person name="Garbe J."/>
        </authorList>
    </citation>
    <scope>NUCLEOTIDE SEQUENCE</scope>
    <source>
        <strain evidence="3">Duluth1</strain>
        <tissue evidence="3">Whole animal</tissue>
    </source>
</reference>
<dbReference type="AlphaFoldDB" id="A0A9D4MB93"/>
<feature type="compositionally biased region" description="Basic residues" evidence="1">
    <location>
        <begin position="147"/>
        <end position="159"/>
    </location>
</feature>
<feature type="region of interest" description="Disordered" evidence="1">
    <location>
        <begin position="131"/>
        <end position="179"/>
    </location>
</feature>
<accession>A0A9D4MB93</accession>
<dbReference type="EMBL" id="JAIWYP010000002">
    <property type="protein sequence ID" value="KAH3873909.1"/>
    <property type="molecule type" value="Genomic_DNA"/>
</dbReference>
<dbReference type="Proteomes" id="UP000828390">
    <property type="component" value="Unassembled WGS sequence"/>
</dbReference>
<keyword evidence="4" id="KW-1185">Reference proteome</keyword>
<name>A0A9D4MB93_DREPO</name>
<reference evidence="3" key="1">
    <citation type="journal article" date="2019" name="bioRxiv">
        <title>The Genome of the Zebra Mussel, Dreissena polymorpha: A Resource for Invasive Species Research.</title>
        <authorList>
            <person name="McCartney M.A."/>
            <person name="Auch B."/>
            <person name="Kono T."/>
            <person name="Mallez S."/>
            <person name="Zhang Y."/>
            <person name="Obille A."/>
            <person name="Becker A."/>
            <person name="Abrahante J.E."/>
            <person name="Garbe J."/>
            <person name="Badalamenti J.P."/>
            <person name="Herman A."/>
            <person name="Mangelson H."/>
            <person name="Liachko I."/>
            <person name="Sullivan S."/>
            <person name="Sone E.D."/>
            <person name="Koren S."/>
            <person name="Silverstein K.A.T."/>
            <person name="Beckman K.B."/>
            <person name="Gohl D.M."/>
        </authorList>
    </citation>
    <scope>NUCLEOTIDE SEQUENCE</scope>
    <source>
        <strain evidence="3">Duluth1</strain>
        <tissue evidence="3">Whole animal</tissue>
    </source>
</reference>
<feature type="compositionally biased region" description="Basic and acidic residues" evidence="1">
    <location>
        <begin position="160"/>
        <end position="171"/>
    </location>
</feature>
<dbReference type="EMBL" id="JAIWYP010000002">
    <property type="protein sequence ID" value="KAH3874160.1"/>
    <property type="molecule type" value="Genomic_DNA"/>
</dbReference>
<organism evidence="3 4">
    <name type="scientific">Dreissena polymorpha</name>
    <name type="common">Zebra mussel</name>
    <name type="synonym">Mytilus polymorpha</name>
    <dbReference type="NCBI Taxonomy" id="45954"/>
    <lineage>
        <taxon>Eukaryota</taxon>
        <taxon>Metazoa</taxon>
        <taxon>Spiralia</taxon>
        <taxon>Lophotrochozoa</taxon>
        <taxon>Mollusca</taxon>
        <taxon>Bivalvia</taxon>
        <taxon>Autobranchia</taxon>
        <taxon>Heteroconchia</taxon>
        <taxon>Euheterodonta</taxon>
        <taxon>Imparidentia</taxon>
        <taxon>Neoheterodontei</taxon>
        <taxon>Myida</taxon>
        <taxon>Dreissenoidea</taxon>
        <taxon>Dreissenidae</taxon>
        <taxon>Dreissena</taxon>
    </lineage>
</organism>
<gene>
    <name evidence="2" type="ORF">DPMN_037150</name>
    <name evidence="3" type="ORF">DPMN_037402</name>
</gene>
<evidence type="ECO:0000313" key="2">
    <source>
        <dbReference type="EMBL" id="KAH3873909.1"/>
    </source>
</evidence>